<feature type="signal peptide" evidence="1">
    <location>
        <begin position="1"/>
        <end position="18"/>
    </location>
</feature>
<dbReference type="RefSeq" id="WP_064715556.1">
    <property type="nucleotide sequence ID" value="NZ_JMTM01000046.1"/>
</dbReference>
<comment type="caution">
    <text evidence="3">The sequence shown here is derived from an EMBL/GenBank/DDBJ whole genome shotgun (WGS) entry which is preliminary data.</text>
</comment>
<dbReference type="InterPro" id="IPR025665">
    <property type="entry name" value="Beta-barrel_OMP_2"/>
</dbReference>
<evidence type="ECO:0000313" key="4">
    <source>
        <dbReference type="Proteomes" id="UP000093807"/>
    </source>
</evidence>
<protein>
    <recommendedName>
        <fullName evidence="2">Outer membrane protein beta-barrel domain-containing protein</fullName>
    </recommendedName>
</protein>
<evidence type="ECO:0000313" key="3">
    <source>
        <dbReference type="EMBL" id="OAZ04072.1"/>
    </source>
</evidence>
<dbReference type="OrthoDB" id="1467485at2"/>
<reference evidence="3 4" key="1">
    <citation type="submission" date="2016-06" db="EMBL/GenBank/DDBJ databases">
        <title>Draft genome sequence of Flavobacterium succinicans strain DD5b.</title>
        <authorList>
            <person name="Poehlein A."/>
            <person name="Daniel R."/>
            <person name="Simeonova D.D."/>
        </authorList>
    </citation>
    <scope>NUCLEOTIDE SEQUENCE [LARGE SCALE GENOMIC DNA]</scope>
    <source>
        <strain evidence="3 4">DD5b</strain>
    </source>
</reference>
<dbReference type="Proteomes" id="UP000093807">
    <property type="component" value="Unassembled WGS sequence"/>
</dbReference>
<gene>
    <name evidence="3" type="ORF">FLB_17640</name>
</gene>
<sequence>MKKILVLFFMLCLTYANAQGNKRLFSKDPIINLENFQKQKLYFGFYMGLNGFDFKIDYKDNIPDILIKRSTGFNVGLVSDIRLQEYINLRFEPGLYYTKRDLYYPSSYFPTTPTASDRLREVNSTYIHFPLLVKFSALRTGNVRPYLVGGGSFTLNLSSNAKSLDDNAEGRFRMKSWTTNYELGFGIDIFSEYFIFSPSIRGVFGINDELIRDKDPNSPWTSNIESIKNRAIFINFTFH</sequence>
<keyword evidence="1" id="KW-0732">Signal</keyword>
<keyword evidence="4" id="KW-1185">Reference proteome</keyword>
<feature type="chain" id="PRO_5008286850" description="Outer membrane protein beta-barrel domain-containing protein" evidence="1">
    <location>
        <begin position="19"/>
        <end position="239"/>
    </location>
</feature>
<dbReference type="AlphaFoldDB" id="A0A199XRM5"/>
<evidence type="ECO:0000256" key="1">
    <source>
        <dbReference type="SAM" id="SignalP"/>
    </source>
</evidence>
<dbReference type="EMBL" id="JMTM01000046">
    <property type="protein sequence ID" value="OAZ04072.1"/>
    <property type="molecule type" value="Genomic_DNA"/>
</dbReference>
<accession>A0A199XRM5</accession>
<proteinExistence type="predicted"/>
<dbReference type="PATRIC" id="fig|29536.5.peg.1847"/>
<evidence type="ECO:0000259" key="2">
    <source>
        <dbReference type="Pfam" id="PF13568"/>
    </source>
</evidence>
<dbReference type="Pfam" id="PF13568">
    <property type="entry name" value="OMP_b-brl_2"/>
    <property type="match status" value="1"/>
</dbReference>
<feature type="domain" description="Outer membrane protein beta-barrel" evidence="2">
    <location>
        <begin position="39"/>
        <end position="209"/>
    </location>
</feature>
<organism evidence="3 4">
    <name type="scientific">Flavobacterium succinicans</name>
    <dbReference type="NCBI Taxonomy" id="29536"/>
    <lineage>
        <taxon>Bacteria</taxon>
        <taxon>Pseudomonadati</taxon>
        <taxon>Bacteroidota</taxon>
        <taxon>Flavobacteriia</taxon>
        <taxon>Flavobacteriales</taxon>
        <taxon>Flavobacteriaceae</taxon>
        <taxon>Flavobacterium</taxon>
    </lineage>
</organism>
<name>A0A199XRM5_9FLAO</name>